<dbReference type="OrthoDB" id="9792276at2"/>
<evidence type="ECO:0000256" key="7">
    <source>
        <dbReference type="ARBA" id="ARBA00023462"/>
    </source>
</evidence>
<dbReference type="PATRIC" id="fig|465721.4.peg.1946"/>
<dbReference type="SFLD" id="SFLDF00393">
    <property type="entry name" value="heme_D1_biosynthesis_(NirJ-lik"/>
    <property type="match status" value="1"/>
</dbReference>
<comment type="cofactor">
    <cofactor evidence="1">
        <name>[4Fe-4S] cluster</name>
        <dbReference type="ChEBI" id="CHEBI:49883"/>
    </cofactor>
</comment>
<dbReference type="GO" id="GO:0051539">
    <property type="term" value="F:4 iron, 4 sulfur cluster binding"/>
    <property type="evidence" value="ECO:0007669"/>
    <property type="project" value="UniProtKB-KW"/>
</dbReference>
<dbReference type="CDD" id="cd21123">
    <property type="entry name" value="SPASM_MftC-like"/>
    <property type="match status" value="1"/>
</dbReference>
<dbReference type="SUPFAM" id="SSF102114">
    <property type="entry name" value="Radical SAM enzymes"/>
    <property type="match status" value="1"/>
</dbReference>
<evidence type="ECO:0000256" key="8">
    <source>
        <dbReference type="ARBA" id="ARBA00056787"/>
    </source>
</evidence>
<comment type="similarity">
    <text evidence="7">Belongs to the radical SAM superfamily.</text>
</comment>
<evidence type="ECO:0000313" key="12">
    <source>
        <dbReference type="Proteomes" id="UP000070250"/>
    </source>
</evidence>
<dbReference type="InterPro" id="IPR006638">
    <property type="entry name" value="Elp3/MiaA/NifB-like_rSAM"/>
</dbReference>
<dbReference type="InterPro" id="IPR058240">
    <property type="entry name" value="rSAM_sf"/>
</dbReference>
<evidence type="ECO:0000256" key="2">
    <source>
        <dbReference type="ARBA" id="ARBA00022485"/>
    </source>
</evidence>
<dbReference type="FunFam" id="3.20.20.70:FF:000188">
    <property type="entry name" value="Mycofactocin radical SAM maturase MftC"/>
    <property type="match status" value="1"/>
</dbReference>
<dbReference type="InterPro" id="IPR034480">
    <property type="entry name" value="Heme_synthase-like"/>
</dbReference>
<keyword evidence="3" id="KW-0949">S-adenosyl-L-methionine</keyword>
<proteinExistence type="inferred from homology"/>
<dbReference type="KEGG" id="sdf:ACG33_09145"/>
<evidence type="ECO:0000256" key="9">
    <source>
        <dbReference type="ARBA" id="ARBA00073867"/>
    </source>
</evidence>
<evidence type="ECO:0000256" key="1">
    <source>
        <dbReference type="ARBA" id="ARBA00001966"/>
    </source>
</evidence>
<dbReference type="PIRSF" id="PIRSF037420">
    <property type="entry name" value="PQQ_syn_pqqE"/>
    <property type="match status" value="1"/>
</dbReference>
<accession>A0A127FA15</accession>
<keyword evidence="2" id="KW-0004">4Fe-4S</keyword>
<keyword evidence="6" id="KW-0411">Iron-sulfur</keyword>
<dbReference type="PANTHER" id="PTHR11228:SF7">
    <property type="entry name" value="PQQA PEPTIDE CYCLASE"/>
    <property type="match status" value="1"/>
</dbReference>
<dbReference type="CDD" id="cd01335">
    <property type="entry name" value="Radical_SAM"/>
    <property type="match status" value="1"/>
</dbReference>
<evidence type="ECO:0000313" key="11">
    <source>
        <dbReference type="EMBL" id="AMN47257.1"/>
    </source>
</evidence>
<evidence type="ECO:0000256" key="3">
    <source>
        <dbReference type="ARBA" id="ARBA00022691"/>
    </source>
</evidence>
<dbReference type="AlphaFoldDB" id="A0A127FA15"/>
<name>A0A127FA15_STEDE</name>
<dbReference type="EMBL" id="CP011971">
    <property type="protein sequence ID" value="AMN47257.1"/>
    <property type="molecule type" value="Genomic_DNA"/>
</dbReference>
<protein>
    <recommendedName>
        <fullName evidence="9">Pre-heme d1 synthase</fullName>
    </recommendedName>
</protein>
<dbReference type="NCBIfam" id="TIGR04051">
    <property type="entry name" value="rSAM_NirJ"/>
    <property type="match status" value="1"/>
</dbReference>
<dbReference type="Gene3D" id="3.20.20.70">
    <property type="entry name" value="Aldolase class I"/>
    <property type="match status" value="1"/>
</dbReference>
<comment type="function">
    <text evidence="8">Involved in heme d1 biosynthesis. Radical SAM enzyme that catalyzes the removal of two propionate side chains from the intermediate 12,18-didecarboxysiroheme (DDSH) and may introduce the keto functions on rings A and B, yielding the heme d1 precursor dihydro-heme d1.</text>
</comment>
<evidence type="ECO:0000256" key="4">
    <source>
        <dbReference type="ARBA" id="ARBA00022723"/>
    </source>
</evidence>
<feature type="domain" description="Radical SAM core" evidence="10">
    <location>
        <begin position="22"/>
        <end position="236"/>
    </location>
</feature>
<sequence length="380" mass="42748">MFRISQYMQELAHPTPLGPTRGPPGPVVIWNLIRRCNLTCKHCYSISADKDFEGELSTQEVYAVMDDLKRFGVPVLILSGGEPLLRADIFDIARRARDMGFYIGLSSNGTLIDAANIERIAEADFNYVGVSLDGIGETHDKFRRMQGAFEKSLAGIRLCRDAGLKIGVRFTMTQGNAHDLPNLLALVEHEGIDRFYFSHLNYAGRGNRNRKEDANHLLTRQAMELLFDTCWDYRRRGLDKEFTTGNNDADGVYFLFWVAKRFPDRVAHLRAKLAQWGGNSSGVNVANIDNLGNVHPDTMWWHHTIGNVRERSFSQIWTDVSDPIMAGLKARPRKVGGRCGACAYFDICNGNTRVRAQQLTGDPWSEDPGCYLSNDEIGLK</sequence>
<dbReference type="GO" id="GO:0003824">
    <property type="term" value="F:catalytic activity"/>
    <property type="evidence" value="ECO:0007669"/>
    <property type="project" value="InterPro"/>
</dbReference>
<dbReference type="SFLD" id="SFLDG01067">
    <property type="entry name" value="SPASM/twitch_domain_containing"/>
    <property type="match status" value="1"/>
</dbReference>
<dbReference type="PANTHER" id="PTHR11228">
    <property type="entry name" value="RADICAL SAM DOMAIN PROTEIN"/>
    <property type="match status" value="1"/>
</dbReference>
<evidence type="ECO:0000256" key="5">
    <source>
        <dbReference type="ARBA" id="ARBA00023004"/>
    </source>
</evidence>
<dbReference type="InterPro" id="IPR017200">
    <property type="entry name" value="PqqE-like"/>
</dbReference>
<dbReference type="RefSeq" id="WP_066920569.1">
    <property type="nucleotide sequence ID" value="NZ_CP011971.1"/>
</dbReference>
<dbReference type="SFLD" id="SFLDG01386">
    <property type="entry name" value="main_SPASM_domain-containing"/>
    <property type="match status" value="1"/>
</dbReference>
<dbReference type="SFLD" id="SFLDS00029">
    <property type="entry name" value="Radical_SAM"/>
    <property type="match status" value="1"/>
</dbReference>
<dbReference type="SMART" id="SM00729">
    <property type="entry name" value="Elp3"/>
    <property type="match status" value="1"/>
</dbReference>
<dbReference type="InterPro" id="IPR013785">
    <property type="entry name" value="Aldolase_TIM"/>
</dbReference>
<dbReference type="Proteomes" id="UP000070250">
    <property type="component" value="Chromosome"/>
</dbReference>
<dbReference type="InterPro" id="IPR007197">
    <property type="entry name" value="rSAM"/>
</dbReference>
<evidence type="ECO:0000256" key="6">
    <source>
        <dbReference type="ARBA" id="ARBA00023014"/>
    </source>
</evidence>
<dbReference type="InterPro" id="IPR050377">
    <property type="entry name" value="Radical_SAM_PqqE_MftC-like"/>
</dbReference>
<dbReference type="PROSITE" id="PS51918">
    <property type="entry name" value="RADICAL_SAM"/>
    <property type="match status" value="1"/>
</dbReference>
<keyword evidence="5" id="KW-0408">Iron</keyword>
<dbReference type="STRING" id="465721.ACG33_09145"/>
<dbReference type="SFLD" id="SFLDG01385">
    <property type="entry name" value="heme_carboxy_lyase_like"/>
    <property type="match status" value="1"/>
</dbReference>
<keyword evidence="12" id="KW-1185">Reference proteome</keyword>
<gene>
    <name evidence="11" type="ORF">ACG33_09145</name>
</gene>
<reference evidence="11 12" key="1">
    <citation type="submission" date="2015-06" db="EMBL/GenBank/DDBJ databases">
        <title>A Comprehensive Approach to Explore the Metabolic and Phylogenetic Diversity of Bacterial Steroid Degradation in the Environment: Testosterone as an Example.</title>
        <authorList>
            <person name="Yang F.-C."/>
            <person name="Chen Y.-L."/>
            <person name="Yu C.-P."/>
            <person name="Tang S.-L."/>
            <person name="Wang P.-H."/>
            <person name="Ismail W."/>
            <person name="Wang C.-H."/>
            <person name="Yang C.-Y."/>
            <person name="Chiang Y.-R."/>
        </authorList>
    </citation>
    <scope>NUCLEOTIDE SEQUENCE [LARGE SCALE GENOMIC DNA]</scope>
    <source>
        <strain evidence="11 12">DSM 18526</strain>
    </source>
</reference>
<dbReference type="GO" id="GO:0046872">
    <property type="term" value="F:metal ion binding"/>
    <property type="evidence" value="ECO:0007669"/>
    <property type="project" value="UniProtKB-KW"/>
</dbReference>
<keyword evidence="4" id="KW-0479">Metal-binding</keyword>
<dbReference type="Pfam" id="PF04055">
    <property type="entry name" value="Radical_SAM"/>
    <property type="match status" value="1"/>
</dbReference>
<dbReference type="GO" id="GO:0006783">
    <property type="term" value="P:heme biosynthetic process"/>
    <property type="evidence" value="ECO:0007669"/>
    <property type="project" value="TreeGrafter"/>
</dbReference>
<evidence type="ECO:0000259" key="10">
    <source>
        <dbReference type="PROSITE" id="PS51918"/>
    </source>
</evidence>
<organism evidence="11 12">
    <name type="scientific">Steroidobacter denitrificans</name>
    <dbReference type="NCBI Taxonomy" id="465721"/>
    <lineage>
        <taxon>Bacteria</taxon>
        <taxon>Pseudomonadati</taxon>
        <taxon>Pseudomonadota</taxon>
        <taxon>Gammaproteobacteria</taxon>
        <taxon>Steroidobacterales</taxon>
        <taxon>Steroidobacteraceae</taxon>
        <taxon>Steroidobacter</taxon>
    </lineage>
</organism>
<dbReference type="InterPro" id="IPR023992">
    <property type="entry name" value="HemeD1_Synth_NirJ"/>
</dbReference>